<protein>
    <recommendedName>
        <fullName evidence="7">6-methylsalicylate decarboxylase</fullName>
        <ecNumber evidence="7">4.1.1.52</ecNumber>
    </recommendedName>
</protein>
<dbReference type="GO" id="GO:0019748">
    <property type="term" value="P:secondary metabolic process"/>
    <property type="evidence" value="ECO:0007669"/>
    <property type="project" value="TreeGrafter"/>
</dbReference>
<reference evidence="10" key="1">
    <citation type="submission" date="2023-06" db="EMBL/GenBank/DDBJ databases">
        <title>Genome-scale phylogeny and comparative genomics of the fungal order Sordariales.</title>
        <authorList>
            <consortium name="Lawrence Berkeley National Laboratory"/>
            <person name="Hensen N."/>
            <person name="Bonometti L."/>
            <person name="Westerberg I."/>
            <person name="Brannstrom I.O."/>
            <person name="Guillou S."/>
            <person name="Cros-Aarteil S."/>
            <person name="Calhoun S."/>
            <person name="Haridas S."/>
            <person name="Kuo A."/>
            <person name="Mondo S."/>
            <person name="Pangilinan J."/>
            <person name="Riley R."/>
            <person name="Labutti K."/>
            <person name="Andreopoulos B."/>
            <person name="Lipzen A."/>
            <person name="Chen C."/>
            <person name="Yanf M."/>
            <person name="Daum C."/>
            <person name="Ng V."/>
            <person name="Clum A."/>
            <person name="Steindorff A."/>
            <person name="Ohm R."/>
            <person name="Martin F."/>
            <person name="Silar P."/>
            <person name="Natvig D."/>
            <person name="Lalanne C."/>
            <person name="Gautier V."/>
            <person name="Ament-Velasquez S.L."/>
            <person name="Kruys A."/>
            <person name="Hutchinson M.I."/>
            <person name="Powell A.J."/>
            <person name="Barry K."/>
            <person name="Miller A.N."/>
            <person name="Grigoriev I.V."/>
            <person name="Debuchy R."/>
            <person name="Gladieux P."/>
            <person name="Thoren M.H."/>
            <person name="Johannesson H."/>
        </authorList>
    </citation>
    <scope>NUCLEOTIDE SEQUENCE</scope>
    <source>
        <strain evidence="10">SMH4607-1</strain>
    </source>
</reference>
<dbReference type="AlphaFoldDB" id="A0AA40AZ57"/>
<dbReference type="GO" id="GO:0047596">
    <property type="term" value="F:6-methylsalicylate decarboxylase activity"/>
    <property type="evidence" value="ECO:0007669"/>
    <property type="project" value="UniProtKB-EC"/>
</dbReference>
<sequence length="371" mass="40729">MRTEYITPVLSGLANLQNYAQQWYLDKGLTWPAQPPVNKIDLHHHFVPDFYAQGRKLTSAICELGDPSGWPTPKWSPSSSRMIMKHLGVLSAILSVTAPGPCVVSDPNEQAALARKLNEHAAALRDEDHHAFGFFASLPDVTNSTAALAEINYALDTLGADGVTLFTRYGPNATYLGNPSIEPVWRELDRRGATVFVHPTHPADTATPNAYMPQPLVDYPHETTRAAVDMITSRTLRKFPNVKVVLSHAGGTLPFMAGRLLTPLRKTPGVVASWMAGTTHDEAAQALKTFYYDVALSTSPQVLRTLLEVVPHDHIVYGSDFPYAPASAYPAFLEDLESFDVTPELRDMVNFGNAQSLISRLGKQVQISELK</sequence>
<evidence type="ECO:0000256" key="7">
    <source>
        <dbReference type="ARBA" id="ARBA00038889"/>
    </source>
</evidence>
<dbReference type="GO" id="GO:0005829">
    <property type="term" value="C:cytosol"/>
    <property type="evidence" value="ECO:0007669"/>
    <property type="project" value="TreeGrafter"/>
</dbReference>
<dbReference type="Proteomes" id="UP001172102">
    <property type="component" value="Unassembled WGS sequence"/>
</dbReference>
<keyword evidence="3 8" id="KW-0210">Decarboxylase</keyword>
<evidence type="ECO:0000256" key="6">
    <source>
        <dbReference type="ARBA" id="ARBA00036832"/>
    </source>
</evidence>
<comment type="caution">
    <text evidence="10">The sequence shown here is derived from an EMBL/GenBank/DDBJ whole genome shotgun (WGS) entry which is preliminary data.</text>
</comment>
<dbReference type="EC" id="4.1.1.52" evidence="7"/>
<dbReference type="InterPro" id="IPR032465">
    <property type="entry name" value="ACMSD"/>
</dbReference>
<keyword evidence="4" id="KW-0862">Zinc</keyword>
<dbReference type="Gene3D" id="3.20.20.140">
    <property type="entry name" value="Metal-dependent hydrolases"/>
    <property type="match status" value="1"/>
</dbReference>
<gene>
    <name evidence="10" type="ORF">B0H67DRAFT_480701</name>
</gene>
<keyword evidence="2" id="KW-0479">Metal-binding</keyword>
<dbReference type="EMBL" id="JAUKUA010000002">
    <property type="protein sequence ID" value="KAK0724636.1"/>
    <property type="molecule type" value="Genomic_DNA"/>
</dbReference>
<evidence type="ECO:0000256" key="2">
    <source>
        <dbReference type="ARBA" id="ARBA00022723"/>
    </source>
</evidence>
<dbReference type="SUPFAM" id="SSF51556">
    <property type="entry name" value="Metallo-dependent hydrolases"/>
    <property type="match status" value="1"/>
</dbReference>
<dbReference type="InterPro" id="IPR032466">
    <property type="entry name" value="Metal_Hydrolase"/>
</dbReference>
<evidence type="ECO:0000256" key="3">
    <source>
        <dbReference type="ARBA" id="ARBA00022793"/>
    </source>
</evidence>
<dbReference type="PANTHER" id="PTHR21240:SF29">
    <property type="entry name" value="AMIDOHYDROLASE-RELATED DOMAIN-CONTAINING PROTEIN"/>
    <property type="match status" value="1"/>
</dbReference>
<evidence type="ECO:0000313" key="11">
    <source>
        <dbReference type="Proteomes" id="UP001172102"/>
    </source>
</evidence>
<comment type="similarity">
    <text evidence="1">Belongs to the metallo-dependent hydrolases superfamily. ACMSD family.</text>
</comment>
<evidence type="ECO:0000256" key="4">
    <source>
        <dbReference type="ARBA" id="ARBA00022833"/>
    </source>
</evidence>
<dbReference type="InterPro" id="IPR006680">
    <property type="entry name" value="Amidohydro-rel"/>
</dbReference>
<dbReference type="Pfam" id="PF04909">
    <property type="entry name" value="Amidohydro_2"/>
    <property type="match status" value="1"/>
</dbReference>
<proteinExistence type="inferred from homology"/>
<comment type="catalytic activity">
    <reaction evidence="6">
        <text>6-methylsalicylate + H(+) = 3-methylphenol + CO2</text>
        <dbReference type="Rhea" id="RHEA:23112"/>
        <dbReference type="ChEBI" id="CHEBI:15378"/>
        <dbReference type="ChEBI" id="CHEBI:16526"/>
        <dbReference type="ChEBI" id="CHEBI:17231"/>
        <dbReference type="ChEBI" id="CHEBI:36658"/>
        <dbReference type="EC" id="4.1.1.52"/>
    </reaction>
    <physiologicalReaction direction="left-to-right" evidence="6">
        <dbReference type="Rhea" id="RHEA:23113"/>
    </physiologicalReaction>
</comment>
<dbReference type="GO" id="GO:0016787">
    <property type="term" value="F:hydrolase activity"/>
    <property type="evidence" value="ECO:0007669"/>
    <property type="project" value="InterPro"/>
</dbReference>
<dbReference type="GO" id="GO:0046872">
    <property type="term" value="F:metal ion binding"/>
    <property type="evidence" value="ECO:0007669"/>
    <property type="project" value="UniProtKB-KW"/>
</dbReference>
<keyword evidence="5 8" id="KW-0456">Lyase</keyword>
<keyword evidence="11" id="KW-1185">Reference proteome</keyword>
<accession>A0AA40AZ57</accession>
<feature type="domain" description="Amidohydrolase-related" evidence="9">
    <location>
        <begin position="40"/>
        <end position="355"/>
    </location>
</feature>
<evidence type="ECO:0000256" key="5">
    <source>
        <dbReference type="ARBA" id="ARBA00023239"/>
    </source>
</evidence>
<evidence type="ECO:0000313" key="10">
    <source>
        <dbReference type="EMBL" id="KAK0724636.1"/>
    </source>
</evidence>
<name>A0AA40AZ57_9PEZI</name>
<organism evidence="10 11">
    <name type="scientific">Lasiosphaeris hirsuta</name>
    <dbReference type="NCBI Taxonomy" id="260670"/>
    <lineage>
        <taxon>Eukaryota</taxon>
        <taxon>Fungi</taxon>
        <taxon>Dikarya</taxon>
        <taxon>Ascomycota</taxon>
        <taxon>Pezizomycotina</taxon>
        <taxon>Sordariomycetes</taxon>
        <taxon>Sordariomycetidae</taxon>
        <taxon>Sordariales</taxon>
        <taxon>Lasiosphaeriaceae</taxon>
        <taxon>Lasiosphaeris</taxon>
    </lineage>
</organism>
<evidence type="ECO:0000256" key="8">
    <source>
        <dbReference type="RuleBase" id="RU366045"/>
    </source>
</evidence>
<dbReference type="PANTHER" id="PTHR21240">
    <property type="entry name" value="2-AMINO-3-CARBOXYLMUCONATE-6-SEMIALDEHYDE DECARBOXYLASE"/>
    <property type="match status" value="1"/>
</dbReference>
<evidence type="ECO:0000256" key="1">
    <source>
        <dbReference type="ARBA" id="ARBA00005871"/>
    </source>
</evidence>
<evidence type="ECO:0000259" key="9">
    <source>
        <dbReference type="Pfam" id="PF04909"/>
    </source>
</evidence>